<dbReference type="Proteomes" id="UP000612233">
    <property type="component" value="Unassembled WGS sequence"/>
</dbReference>
<dbReference type="EMBL" id="JACXAD010000014">
    <property type="protein sequence ID" value="MBD2768908.1"/>
    <property type="molecule type" value="Genomic_DNA"/>
</dbReference>
<organism evidence="1 2">
    <name type="scientific">Hymenobacter montanus</name>
    <dbReference type="NCBI Taxonomy" id="2771359"/>
    <lineage>
        <taxon>Bacteria</taxon>
        <taxon>Pseudomonadati</taxon>
        <taxon>Bacteroidota</taxon>
        <taxon>Cytophagia</taxon>
        <taxon>Cytophagales</taxon>
        <taxon>Hymenobacteraceae</taxon>
        <taxon>Hymenobacter</taxon>
    </lineage>
</organism>
<proteinExistence type="predicted"/>
<accession>A0A927GJW1</accession>
<gene>
    <name evidence="1" type="ORF">IC235_13520</name>
</gene>
<protein>
    <submittedName>
        <fullName evidence="1">Uncharacterized protein</fullName>
    </submittedName>
</protein>
<keyword evidence="2" id="KW-1185">Reference proteome</keyword>
<dbReference type="RefSeq" id="WP_191005715.1">
    <property type="nucleotide sequence ID" value="NZ_JACXAD010000014.1"/>
</dbReference>
<dbReference type="AlphaFoldDB" id="A0A927GJW1"/>
<evidence type="ECO:0000313" key="2">
    <source>
        <dbReference type="Proteomes" id="UP000612233"/>
    </source>
</evidence>
<sequence length="197" mass="22372">MKESDKYFEEDVPSQKLHLINQIKSHKISRLVRYSTWSPEKAIRVHGIPHSSLFRLINGPLLMTLESGLTIGFASLPELVSIIVWVEETESGEHGDEGLISEDSTLFPIDSYDPTYSENLIGQLIGKQVVRVKLIKRSPKSVRVASRPCEVGLVFELEGGFEFILSHGLHNCSDDFAIIYRQEIDPYFQKEIQETII</sequence>
<reference evidence="1" key="1">
    <citation type="submission" date="2020-09" db="EMBL/GenBank/DDBJ databases">
        <authorList>
            <person name="Kim M.K."/>
        </authorList>
    </citation>
    <scope>NUCLEOTIDE SEQUENCE</scope>
    <source>
        <strain evidence="1">BT664</strain>
    </source>
</reference>
<name>A0A927GJW1_9BACT</name>
<evidence type="ECO:0000313" key="1">
    <source>
        <dbReference type="EMBL" id="MBD2768908.1"/>
    </source>
</evidence>
<comment type="caution">
    <text evidence="1">The sequence shown here is derived from an EMBL/GenBank/DDBJ whole genome shotgun (WGS) entry which is preliminary data.</text>
</comment>